<gene>
    <name evidence="1" type="ORF">EB812_01850</name>
</gene>
<protein>
    <submittedName>
        <fullName evidence="1">Uncharacterized protein</fullName>
    </submittedName>
</protein>
<evidence type="ECO:0000313" key="2">
    <source>
        <dbReference type="Proteomes" id="UP000292919"/>
    </source>
</evidence>
<name>A0A6H3FEL1_9BACT</name>
<accession>A0A6H3FEL1</accession>
<organism evidence="1 2">
    <name type="scientific">Desulfovibrio legallii</name>
    <dbReference type="NCBI Taxonomy" id="571438"/>
    <lineage>
        <taxon>Bacteria</taxon>
        <taxon>Pseudomonadati</taxon>
        <taxon>Thermodesulfobacteriota</taxon>
        <taxon>Desulfovibrionia</taxon>
        <taxon>Desulfovibrionales</taxon>
        <taxon>Desulfovibrionaceae</taxon>
        <taxon>Desulfovibrio</taxon>
    </lineage>
</organism>
<dbReference type="Proteomes" id="UP000292919">
    <property type="component" value="Unassembled WGS sequence"/>
</dbReference>
<dbReference type="AlphaFoldDB" id="A0A6H3FEL1"/>
<dbReference type="EMBL" id="SIXC01000002">
    <property type="protein sequence ID" value="TBH81533.1"/>
    <property type="molecule type" value="Genomic_DNA"/>
</dbReference>
<sequence length="122" mass="13632">MLWGGRLLSTADARPRSPLLAVRRFCLACQGDAPSAVRACADTACSLWPWRLPEAPKGPEAARAVLRAVRRQCLACAGSRAEVRSCAAREGCPLWRWRFGVRPQTYKAVRRRFFAPKPLRLL</sequence>
<reference evidence="1 2" key="1">
    <citation type="submission" date="2018-12" db="EMBL/GenBank/DDBJ databases">
        <title>First genome draft of Desulfovibrio legallis sp. nov.</title>
        <authorList>
            <person name="Ben Dhia O."/>
            <person name="Najjari A."/>
            <person name="Ferjani R."/>
            <person name="Fhoula I."/>
            <person name="Fardeau M.-L."/>
            <person name="Boudabbous A."/>
            <person name="Ouzari H.I."/>
        </authorList>
    </citation>
    <scope>NUCLEOTIDE SEQUENCE [LARGE SCALE GENOMIC DNA]</scope>
    <source>
        <strain evidence="1 2">H1T</strain>
    </source>
</reference>
<comment type="caution">
    <text evidence="1">The sequence shown here is derived from an EMBL/GenBank/DDBJ whole genome shotgun (WGS) entry which is preliminary data.</text>
</comment>
<evidence type="ECO:0000313" key="1">
    <source>
        <dbReference type="EMBL" id="TBH81533.1"/>
    </source>
</evidence>
<keyword evidence="2" id="KW-1185">Reference proteome</keyword>
<proteinExistence type="predicted"/>